<organism evidence="3 4">
    <name type="scientific">Mojavia pulchra JT2-VF2</name>
    <dbReference type="NCBI Taxonomy" id="287848"/>
    <lineage>
        <taxon>Bacteria</taxon>
        <taxon>Bacillati</taxon>
        <taxon>Cyanobacteriota</taxon>
        <taxon>Cyanophyceae</taxon>
        <taxon>Nostocales</taxon>
        <taxon>Nostocaceae</taxon>
    </lineage>
</organism>
<sequence>MRTRKLGKQGLEVSTIGLGCMGMSEFYSGRDEIEAIATIHCALELGVNFLDTADMYGSFTNEQLVGRAIKEHRDQVILASKFGNVRTEDGGWKGISGRPAWRRILQLPKLP</sequence>
<dbReference type="GO" id="GO:0016491">
    <property type="term" value="F:oxidoreductase activity"/>
    <property type="evidence" value="ECO:0007669"/>
    <property type="project" value="UniProtKB-KW"/>
</dbReference>
<dbReference type="PANTHER" id="PTHR43625:SF40">
    <property type="entry name" value="ALDO-KETO REDUCTASE YAKC [NADP(+)]"/>
    <property type="match status" value="1"/>
</dbReference>
<evidence type="ECO:0000256" key="1">
    <source>
        <dbReference type="ARBA" id="ARBA00023002"/>
    </source>
</evidence>
<proteinExistence type="predicted"/>
<dbReference type="Proteomes" id="UP000715781">
    <property type="component" value="Unassembled WGS sequence"/>
</dbReference>
<evidence type="ECO:0000313" key="3">
    <source>
        <dbReference type="EMBL" id="MBW4561531.1"/>
    </source>
</evidence>
<comment type="caution">
    <text evidence="3">The sequence shown here is derived from an EMBL/GenBank/DDBJ whole genome shotgun (WGS) entry which is preliminary data.</text>
</comment>
<dbReference type="SUPFAM" id="SSF51430">
    <property type="entry name" value="NAD(P)-linked oxidoreductase"/>
    <property type="match status" value="1"/>
</dbReference>
<keyword evidence="1" id="KW-0560">Oxidoreductase</keyword>
<dbReference type="InterPro" id="IPR036812">
    <property type="entry name" value="NAD(P)_OxRdtase_dom_sf"/>
</dbReference>
<name>A0A951PYS8_9NOST</name>
<dbReference type="GO" id="GO:0005737">
    <property type="term" value="C:cytoplasm"/>
    <property type="evidence" value="ECO:0007669"/>
    <property type="project" value="TreeGrafter"/>
</dbReference>
<dbReference type="EMBL" id="JAHHHN010000005">
    <property type="protein sequence ID" value="MBW4561531.1"/>
    <property type="molecule type" value="Genomic_DNA"/>
</dbReference>
<dbReference type="PANTHER" id="PTHR43625">
    <property type="entry name" value="AFLATOXIN B1 ALDEHYDE REDUCTASE"/>
    <property type="match status" value="1"/>
</dbReference>
<dbReference type="Gene3D" id="3.20.20.100">
    <property type="entry name" value="NADP-dependent oxidoreductase domain"/>
    <property type="match status" value="1"/>
</dbReference>
<gene>
    <name evidence="3" type="ORF">KME32_10330</name>
</gene>
<dbReference type="InterPro" id="IPR023210">
    <property type="entry name" value="NADP_OxRdtase_dom"/>
</dbReference>
<evidence type="ECO:0000259" key="2">
    <source>
        <dbReference type="Pfam" id="PF00248"/>
    </source>
</evidence>
<protein>
    <submittedName>
        <fullName evidence="3">Aldo/keto reductase</fullName>
    </submittedName>
</protein>
<reference evidence="3" key="2">
    <citation type="journal article" date="2022" name="Microbiol. Resour. Announc.">
        <title>Metagenome Sequencing to Explore Phylogenomics of Terrestrial Cyanobacteria.</title>
        <authorList>
            <person name="Ward R.D."/>
            <person name="Stajich J.E."/>
            <person name="Johansen J.R."/>
            <person name="Huntemann M."/>
            <person name="Clum A."/>
            <person name="Foster B."/>
            <person name="Foster B."/>
            <person name="Roux S."/>
            <person name="Palaniappan K."/>
            <person name="Varghese N."/>
            <person name="Mukherjee S."/>
            <person name="Reddy T.B.K."/>
            <person name="Daum C."/>
            <person name="Copeland A."/>
            <person name="Chen I.A."/>
            <person name="Ivanova N.N."/>
            <person name="Kyrpides N.C."/>
            <person name="Shapiro N."/>
            <person name="Eloe-Fadrosh E.A."/>
            <person name="Pietrasiak N."/>
        </authorList>
    </citation>
    <scope>NUCLEOTIDE SEQUENCE</scope>
    <source>
        <strain evidence="3">JT2-VF2</strain>
    </source>
</reference>
<dbReference type="InterPro" id="IPR050791">
    <property type="entry name" value="Aldo-Keto_reductase"/>
</dbReference>
<evidence type="ECO:0000313" key="4">
    <source>
        <dbReference type="Proteomes" id="UP000715781"/>
    </source>
</evidence>
<feature type="domain" description="NADP-dependent oxidoreductase" evidence="2">
    <location>
        <begin position="16"/>
        <end position="92"/>
    </location>
</feature>
<dbReference type="Pfam" id="PF00248">
    <property type="entry name" value="Aldo_ket_red"/>
    <property type="match status" value="1"/>
</dbReference>
<reference evidence="3" key="1">
    <citation type="submission" date="2021-05" db="EMBL/GenBank/DDBJ databases">
        <authorList>
            <person name="Pietrasiak N."/>
            <person name="Ward R."/>
            <person name="Stajich J.E."/>
            <person name="Kurbessoian T."/>
        </authorList>
    </citation>
    <scope>NUCLEOTIDE SEQUENCE</scope>
    <source>
        <strain evidence="3">JT2-VF2</strain>
    </source>
</reference>
<dbReference type="AlphaFoldDB" id="A0A951PYS8"/>
<accession>A0A951PYS8</accession>